<dbReference type="PROSITE" id="PS00518">
    <property type="entry name" value="ZF_RING_1"/>
    <property type="match status" value="1"/>
</dbReference>
<evidence type="ECO:0000256" key="3">
    <source>
        <dbReference type="ARBA" id="ARBA00017887"/>
    </source>
</evidence>
<dbReference type="KEGG" id="aten:116297819"/>
<dbReference type="PANTHER" id="PTHR25462">
    <property type="entry name" value="BONUS, ISOFORM C-RELATED"/>
    <property type="match status" value="1"/>
</dbReference>
<comment type="catalytic activity">
    <reaction evidence="1">
        <text>[E2 ubiquitin-conjugating enzyme]-S-ubiquitinyl-L-cysteine + [acceptor protein]-L-lysine = [E2 ubiquitin-conjugating enzyme]-L-cysteine + [acceptor protein]-N(6)-ubiquitinyl-L-lysine.</text>
        <dbReference type="EC" id="2.3.2.31"/>
    </reaction>
</comment>
<dbReference type="InParanoid" id="A0A6P8I9X3"/>
<evidence type="ECO:0000256" key="2">
    <source>
        <dbReference type="ARBA" id="ARBA00012251"/>
    </source>
</evidence>
<dbReference type="Proteomes" id="UP000515163">
    <property type="component" value="Unplaced"/>
</dbReference>
<evidence type="ECO:0000256" key="8">
    <source>
        <dbReference type="SAM" id="MobiDB-lite"/>
    </source>
</evidence>
<dbReference type="InterPro" id="IPR027370">
    <property type="entry name" value="Znf-RING_euk"/>
</dbReference>
<dbReference type="RefSeq" id="XP_031561982.1">
    <property type="nucleotide sequence ID" value="XM_031706122.1"/>
</dbReference>
<evidence type="ECO:0000259" key="9">
    <source>
        <dbReference type="PROSITE" id="PS50089"/>
    </source>
</evidence>
<feature type="domain" description="RING-type" evidence="9">
    <location>
        <begin position="18"/>
        <end position="60"/>
    </location>
</feature>
<feature type="compositionally biased region" description="Polar residues" evidence="8">
    <location>
        <begin position="283"/>
        <end position="296"/>
    </location>
</feature>
<dbReference type="OrthoDB" id="5951974at2759"/>
<dbReference type="InterPro" id="IPR001841">
    <property type="entry name" value="Znf_RING"/>
</dbReference>
<dbReference type="InterPro" id="IPR001876">
    <property type="entry name" value="Znf_RanBP2"/>
</dbReference>
<dbReference type="Pfam" id="PF13445">
    <property type="entry name" value="zf-RING_UBOX"/>
    <property type="match status" value="1"/>
</dbReference>
<feature type="region of interest" description="Disordered" evidence="8">
    <location>
        <begin position="267"/>
        <end position="296"/>
    </location>
</feature>
<keyword evidence="6" id="KW-0862">Zinc</keyword>
<protein>
    <recommendedName>
        <fullName evidence="3">RanBP-type and C3HC4-type zinc finger-containing protein 1</fullName>
        <ecNumber evidence="2">2.3.2.31</ecNumber>
    </recommendedName>
</protein>
<dbReference type="InterPro" id="IPR017907">
    <property type="entry name" value="Znf_RING_CS"/>
</dbReference>
<evidence type="ECO:0000256" key="7">
    <source>
        <dbReference type="PROSITE-ProRule" id="PRU00322"/>
    </source>
</evidence>
<dbReference type="EC" id="2.3.2.31" evidence="2"/>
<dbReference type="SMART" id="SM00547">
    <property type="entry name" value="ZnF_RBZ"/>
    <property type="match status" value="2"/>
</dbReference>
<dbReference type="GeneID" id="116297819"/>
<gene>
    <name evidence="12" type="primary">LOC116297819</name>
</gene>
<dbReference type="AlphaFoldDB" id="A0A6P8I9X3"/>
<evidence type="ECO:0000256" key="6">
    <source>
        <dbReference type="ARBA" id="ARBA00022833"/>
    </source>
</evidence>
<organism evidence="11 12">
    <name type="scientific">Actinia tenebrosa</name>
    <name type="common">Australian red waratah sea anemone</name>
    <dbReference type="NCBI Taxonomy" id="6105"/>
    <lineage>
        <taxon>Eukaryota</taxon>
        <taxon>Metazoa</taxon>
        <taxon>Cnidaria</taxon>
        <taxon>Anthozoa</taxon>
        <taxon>Hexacorallia</taxon>
        <taxon>Actiniaria</taxon>
        <taxon>Actiniidae</taxon>
        <taxon>Actinia</taxon>
    </lineage>
</organism>
<keyword evidence="11" id="KW-1185">Reference proteome</keyword>
<accession>A0A6P8I9X3</accession>
<keyword evidence="4" id="KW-0479">Metal-binding</keyword>
<evidence type="ECO:0000256" key="5">
    <source>
        <dbReference type="ARBA" id="ARBA00022771"/>
    </source>
</evidence>
<dbReference type="InterPro" id="IPR013083">
    <property type="entry name" value="Znf_RING/FYVE/PHD"/>
</dbReference>
<dbReference type="InterPro" id="IPR047153">
    <property type="entry name" value="TRIM45/56/19-like"/>
</dbReference>
<dbReference type="Gene3D" id="2.30.30.380">
    <property type="entry name" value="Zn-finger domain of Sec23/24"/>
    <property type="match status" value="1"/>
</dbReference>
<evidence type="ECO:0000313" key="12">
    <source>
        <dbReference type="RefSeq" id="XP_031561982.1"/>
    </source>
</evidence>
<dbReference type="SUPFAM" id="SSF90209">
    <property type="entry name" value="Ran binding protein zinc finger-like"/>
    <property type="match status" value="1"/>
</dbReference>
<dbReference type="SUPFAM" id="SSF57850">
    <property type="entry name" value="RING/U-box"/>
    <property type="match status" value="1"/>
</dbReference>
<reference evidence="12" key="1">
    <citation type="submission" date="2025-08" db="UniProtKB">
        <authorList>
            <consortium name="RefSeq"/>
        </authorList>
    </citation>
    <scope>IDENTIFICATION</scope>
    <source>
        <tissue evidence="12">Tentacle</tissue>
    </source>
</reference>
<dbReference type="PROSITE" id="PS50089">
    <property type="entry name" value="ZF_RING_2"/>
    <property type="match status" value="1"/>
</dbReference>
<feature type="domain" description="RanBP2-type" evidence="10">
    <location>
        <begin position="389"/>
        <end position="418"/>
    </location>
</feature>
<dbReference type="PROSITE" id="PS50199">
    <property type="entry name" value="ZF_RANBP2_2"/>
    <property type="match status" value="1"/>
</dbReference>
<dbReference type="InterPro" id="IPR036443">
    <property type="entry name" value="Znf_RanBP2_sf"/>
</dbReference>
<dbReference type="GO" id="GO:0061630">
    <property type="term" value="F:ubiquitin protein ligase activity"/>
    <property type="evidence" value="ECO:0007669"/>
    <property type="project" value="UniProtKB-EC"/>
</dbReference>
<name>A0A6P8I9X3_ACTTE</name>
<evidence type="ECO:0000259" key="10">
    <source>
        <dbReference type="PROSITE" id="PS50199"/>
    </source>
</evidence>
<dbReference type="SMART" id="SM00184">
    <property type="entry name" value="RING"/>
    <property type="match status" value="1"/>
</dbReference>
<proteinExistence type="predicted"/>
<keyword evidence="5 7" id="KW-0863">Zinc-finger</keyword>
<dbReference type="GO" id="GO:0008270">
    <property type="term" value="F:zinc ion binding"/>
    <property type="evidence" value="ECO:0007669"/>
    <property type="project" value="UniProtKB-KW"/>
</dbReference>
<dbReference type="PANTHER" id="PTHR25462:SF300">
    <property type="entry name" value="RING-TYPE DOMAIN-CONTAINING PROTEIN"/>
    <property type="match status" value="1"/>
</dbReference>
<dbReference type="PROSITE" id="PS01358">
    <property type="entry name" value="ZF_RANBP2_1"/>
    <property type="match status" value="1"/>
</dbReference>
<evidence type="ECO:0000256" key="1">
    <source>
        <dbReference type="ARBA" id="ARBA00001798"/>
    </source>
</evidence>
<evidence type="ECO:0000313" key="11">
    <source>
        <dbReference type="Proteomes" id="UP000515163"/>
    </source>
</evidence>
<dbReference type="Gene3D" id="3.30.40.10">
    <property type="entry name" value="Zinc/RING finger domain, C3HC4 (zinc finger)"/>
    <property type="match status" value="1"/>
</dbReference>
<evidence type="ECO:0000256" key="4">
    <source>
        <dbReference type="ARBA" id="ARBA00022723"/>
    </source>
</evidence>
<sequence length="460" mass="51291">MANSFDEFARSISEEVTCAICLEELKEPKMLLCSHNVCRQCLELMSRNKNLIDIVCPVCRKPTPIPKGGVRCLPTNAAIIRVVEATLARKARIEIQESLLTEKPMVELLAKKISDLDKPLRVLKEIQEKADKLVNVIRNQEANLCREVEEFYGRKCETIDGEKSDLDKLHSSASKCVQEAETILKQRWPDPTKTINAAKALKEQIEKITELDLNRDTSTLEDLEFKMNAEANIRGILKDETFGKLFTSASNKAALGDDSILQARATTESKSDMMSESLRGASKTPSKTQSTMTTRSQVRDIAANNSELVMSEPSKHLKLNLVPFVTGENYCDFCALAANLICKTCLKTICDKCKHVYTQDLCPPTKRDHQFENINEQSPSTNKAADKDSSSSWSCERCTFLNSSRNRICAVCATSRGVNQVALPKNGRKCHSCTYANEKGATICKMCHCTLGLDNPESYI</sequence>